<evidence type="ECO:0000256" key="4">
    <source>
        <dbReference type="ARBA" id="ARBA00023015"/>
    </source>
</evidence>
<evidence type="ECO:0000256" key="6">
    <source>
        <dbReference type="PROSITE-ProRule" id="PRU00169"/>
    </source>
</evidence>
<dbReference type="Gene3D" id="1.10.287.130">
    <property type="match status" value="1"/>
</dbReference>
<dbReference type="Pfam" id="PF12833">
    <property type="entry name" value="HTH_18"/>
    <property type="match status" value="1"/>
</dbReference>
<evidence type="ECO:0000259" key="10">
    <source>
        <dbReference type="PROSITE" id="PS50109"/>
    </source>
</evidence>
<dbReference type="SUPFAM" id="SSF52172">
    <property type="entry name" value="CheY-like"/>
    <property type="match status" value="1"/>
</dbReference>
<keyword evidence="4" id="KW-0805">Transcription regulation</keyword>
<dbReference type="InterPro" id="IPR011006">
    <property type="entry name" value="CheY-like_superfamily"/>
</dbReference>
<dbReference type="PROSITE" id="PS01124">
    <property type="entry name" value="HTH_ARAC_FAMILY_2"/>
    <property type="match status" value="1"/>
</dbReference>
<dbReference type="SUPFAM" id="SSF55874">
    <property type="entry name" value="ATPase domain of HSP90 chaperone/DNA topoisomerase II/histidine kinase"/>
    <property type="match status" value="1"/>
</dbReference>
<dbReference type="EMBL" id="AP025293">
    <property type="protein sequence ID" value="BDD00577.1"/>
    <property type="molecule type" value="Genomic_DNA"/>
</dbReference>
<dbReference type="RefSeq" id="WP_338398416.1">
    <property type="nucleotide sequence ID" value="NZ_AP025293.1"/>
</dbReference>
<dbReference type="InterPro" id="IPR015943">
    <property type="entry name" value="WD40/YVTN_repeat-like_dom_sf"/>
</dbReference>
<dbReference type="InterPro" id="IPR003661">
    <property type="entry name" value="HisK_dim/P_dom"/>
</dbReference>
<dbReference type="CDD" id="cd17574">
    <property type="entry name" value="REC_OmpR"/>
    <property type="match status" value="1"/>
</dbReference>
<evidence type="ECO:0000256" key="2">
    <source>
        <dbReference type="ARBA" id="ARBA00012438"/>
    </source>
</evidence>
<keyword evidence="12" id="KW-0614">Plasmid</keyword>
<dbReference type="Pfam" id="PF07494">
    <property type="entry name" value="Reg_prop"/>
    <property type="match status" value="2"/>
</dbReference>
<feature type="chain" id="PRO_5047199935" description="histidine kinase" evidence="8">
    <location>
        <begin position="20"/>
        <end position="1313"/>
    </location>
</feature>
<dbReference type="InterPro" id="IPR011110">
    <property type="entry name" value="Reg_prop"/>
</dbReference>
<dbReference type="SMART" id="SM00387">
    <property type="entry name" value="HATPase_c"/>
    <property type="match status" value="1"/>
</dbReference>
<dbReference type="Gene3D" id="1.10.10.60">
    <property type="entry name" value="Homeodomain-like"/>
    <property type="match status" value="1"/>
</dbReference>
<dbReference type="InterPro" id="IPR036890">
    <property type="entry name" value="HATPase_C_sf"/>
</dbReference>
<evidence type="ECO:0000313" key="12">
    <source>
        <dbReference type="EMBL" id="BDD00577.1"/>
    </source>
</evidence>
<dbReference type="PROSITE" id="PS50109">
    <property type="entry name" value="HIS_KIN"/>
    <property type="match status" value="1"/>
</dbReference>
<keyword evidence="8" id="KW-0732">Signal</keyword>
<evidence type="ECO:0000256" key="8">
    <source>
        <dbReference type="SAM" id="SignalP"/>
    </source>
</evidence>
<evidence type="ECO:0000259" key="9">
    <source>
        <dbReference type="PROSITE" id="PS01124"/>
    </source>
</evidence>
<dbReference type="Gene3D" id="3.30.565.10">
    <property type="entry name" value="Histidine kinase-like ATPase, C-terminal domain"/>
    <property type="match status" value="1"/>
</dbReference>
<feature type="transmembrane region" description="Helical" evidence="7">
    <location>
        <begin position="769"/>
        <end position="788"/>
    </location>
</feature>
<feature type="domain" description="Response regulatory" evidence="11">
    <location>
        <begin position="1065"/>
        <end position="1180"/>
    </location>
</feature>
<evidence type="ECO:0000256" key="1">
    <source>
        <dbReference type="ARBA" id="ARBA00000085"/>
    </source>
</evidence>
<dbReference type="PANTHER" id="PTHR43547">
    <property type="entry name" value="TWO-COMPONENT HISTIDINE KINASE"/>
    <property type="match status" value="1"/>
</dbReference>
<dbReference type="Pfam" id="PF00512">
    <property type="entry name" value="HisKA"/>
    <property type="match status" value="1"/>
</dbReference>
<dbReference type="SUPFAM" id="SSF63829">
    <property type="entry name" value="Calcium-dependent phosphotriesterase"/>
    <property type="match status" value="2"/>
</dbReference>
<keyword evidence="7" id="KW-1133">Transmembrane helix</keyword>
<organism evidence="12 13">
    <name type="scientific">Persicobacter psychrovividus</name>
    <dbReference type="NCBI Taxonomy" id="387638"/>
    <lineage>
        <taxon>Bacteria</taxon>
        <taxon>Pseudomonadati</taxon>
        <taxon>Bacteroidota</taxon>
        <taxon>Cytophagia</taxon>
        <taxon>Cytophagales</taxon>
        <taxon>Persicobacteraceae</taxon>
        <taxon>Persicobacter</taxon>
    </lineage>
</organism>
<dbReference type="SUPFAM" id="SSF47384">
    <property type="entry name" value="Homodimeric domain of signal transducing histidine kinase"/>
    <property type="match status" value="1"/>
</dbReference>
<evidence type="ECO:0000256" key="3">
    <source>
        <dbReference type="ARBA" id="ARBA00022553"/>
    </source>
</evidence>
<dbReference type="SMART" id="SM00388">
    <property type="entry name" value="HisKA"/>
    <property type="match status" value="1"/>
</dbReference>
<dbReference type="InterPro" id="IPR036097">
    <property type="entry name" value="HisK_dim/P_sf"/>
</dbReference>
<reference evidence="12 13" key="1">
    <citation type="submission" date="2021-12" db="EMBL/GenBank/DDBJ databases">
        <title>Genome sequencing of bacteria with rrn-lacking chromosome and rrn-plasmid.</title>
        <authorList>
            <person name="Anda M."/>
            <person name="Iwasaki W."/>
        </authorList>
    </citation>
    <scope>NUCLEOTIDE SEQUENCE [LARGE SCALE GENOMIC DNA]</scope>
    <source>
        <strain evidence="12 13">NBRC 101262</strain>
        <plasmid evidence="12 13">pPP1</plasmid>
    </source>
</reference>
<proteinExistence type="predicted"/>
<dbReference type="Gene3D" id="2.130.10.10">
    <property type="entry name" value="YVTN repeat-like/Quinoprotein amine dehydrogenase"/>
    <property type="match status" value="2"/>
</dbReference>
<keyword evidence="5" id="KW-0804">Transcription</keyword>
<sequence length="1313" mass="147492">MRKLLIILTCILSCILNTAAPIAAQQRMRVNISQLNVSAFPSAITNSIVQDEQGFIWVGTDQGLCQFDGYSVRTFSKSQYPQLASNRISALNYDRSRNILWIGTWRGLSYLDLKQEKICRVEASKQAAVRSLMLDQQGQLWVGSNTGLATYQFQKGKLLRNNLTQNLPHHTVRCVANIDQNSVWVGTYNGLSIYHNALWEKVEFPKEILKNATTIGNDLILSILPIIYKKQQAVAVGTQTGLRILDEAGHELAYYNQKNSALSNEVIKSMLPLENKLLLGTDFGLNILDLNSGQVQSFYHDPEQLHSLPSNIIRALFQDKYGMIWLMTDDGIGLLQQQDPAIRFHPVFYSDHGIKSGNHIKSMALMSGKLWMATEHGLISETLATHEHQYLTAEKDSRARLNLDQVNVVRKSPADQLWIGTSAGINIWDPATEHMQSIRAGKENGLQSNYIADLMITAQEQLVSAWEGGVFSAQKGQRHLFKKIGDYSGAQFIATPSSKLIFHDHAYYQYIDGQIQPLEWLNKLLADVPVTFAGIAHKNCLYIGSEGKVYQFDLHQKRLLKIIHYPLPQPMPIINLAIDRQGGLWGTTAHVFFKVEADHCVIFPLVQVYSAVHLHANCAFISPDNMMYIGGKNGYLSIDIDQLNYPNKIPQLKISRLKINGKMDHARTTEINDHRNITLHHDASSVKIELSNFMFTNPANQTFTYQLAPLDQRAHILKDGDNAIAYSHLPAGKYQLSINSYNQYGITNTKPMVIQLSILPPWWKSVPALAGYFLLFLLLAGTGIYIYLREERLKNAMKIAQLNQQHIRQDLENRQTFMVNISHELKTPLSLIGPPLRSIVHELPLNDQQRELFNISFKNIDRLQSLSSQILEYQMVESGVAQLTPVPVELVAFLQTLLQAFTHLADRKQIQLKLDTNLPTFFCALDTQKLETILLNLLGNAMKFTPQGGAVVLGFSAQPADQQITLTVTDNGIGIGEAQKAKIFDLFYQTEKGKSVAEGTGIGLAMVRQFVQLMQGSVTVTSEQGQGSCFSLRLPVELSKQTHTRTDKPAGTSVMPNTEKPMGQKLLLVDDNEDILSFLSLSLKADYELHFAYDGLSAVEQAKTILPDLILMDVMMPIMDGFEACEKIRNIAELQAVPIVFLTAKGAPEDQLKSVLVGGDSFIAKPFDLQFLKEKIKRILRKDQAVRDFMQSQSQSPIPTVDPADNQDYEFMHTVLHFIEEHLSEETLNVQLVADKMNISSTHLYRKVKDIDGRTPKELITVYRMEKAGAMIRNNEGNITDIMYAVGFSSRSTFSKSFKAYFGLAPSKYKQGE</sequence>
<gene>
    <name evidence="12" type="ORF">PEPS_28570</name>
</gene>
<dbReference type="Pfam" id="PF02518">
    <property type="entry name" value="HATPase_c"/>
    <property type="match status" value="1"/>
</dbReference>
<evidence type="ECO:0000259" key="11">
    <source>
        <dbReference type="PROSITE" id="PS50110"/>
    </source>
</evidence>
<dbReference type="SMART" id="SM00448">
    <property type="entry name" value="REC"/>
    <property type="match status" value="1"/>
</dbReference>
<dbReference type="PANTHER" id="PTHR43547:SF2">
    <property type="entry name" value="HYBRID SIGNAL TRANSDUCTION HISTIDINE KINASE C"/>
    <property type="match status" value="1"/>
</dbReference>
<dbReference type="Gene3D" id="3.40.50.2300">
    <property type="match status" value="1"/>
</dbReference>
<evidence type="ECO:0000256" key="5">
    <source>
        <dbReference type="ARBA" id="ARBA00023163"/>
    </source>
</evidence>
<keyword evidence="13" id="KW-1185">Reference proteome</keyword>
<dbReference type="InterPro" id="IPR018060">
    <property type="entry name" value="HTH_AraC"/>
</dbReference>
<dbReference type="InterPro" id="IPR001789">
    <property type="entry name" value="Sig_transdc_resp-reg_receiver"/>
</dbReference>
<protein>
    <recommendedName>
        <fullName evidence="2">histidine kinase</fullName>
        <ecNumber evidence="2">2.7.13.3</ecNumber>
    </recommendedName>
</protein>
<dbReference type="PROSITE" id="PS50110">
    <property type="entry name" value="RESPONSE_REGULATORY"/>
    <property type="match status" value="1"/>
</dbReference>
<dbReference type="InterPro" id="IPR005467">
    <property type="entry name" value="His_kinase_dom"/>
</dbReference>
<name>A0ABN6LC38_9BACT</name>
<dbReference type="Pfam" id="PF00072">
    <property type="entry name" value="Response_reg"/>
    <property type="match status" value="1"/>
</dbReference>
<feature type="signal peptide" evidence="8">
    <location>
        <begin position="1"/>
        <end position="19"/>
    </location>
</feature>
<evidence type="ECO:0000256" key="7">
    <source>
        <dbReference type="SAM" id="Phobius"/>
    </source>
</evidence>
<dbReference type="CDD" id="cd00082">
    <property type="entry name" value="HisKA"/>
    <property type="match status" value="1"/>
</dbReference>
<geneLocation type="plasmid" evidence="12 13">
    <name>pPP1</name>
</geneLocation>
<feature type="modified residue" description="4-aspartylphosphate" evidence="6">
    <location>
        <position position="1113"/>
    </location>
</feature>
<dbReference type="InterPro" id="IPR004358">
    <property type="entry name" value="Sig_transdc_His_kin-like_C"/>
</dbReference>
<dbReference type="InterPro" id="IPR009057">
    <property type="entry name" value="Homeodomain-like_sf"/>
</dbReference>
<dbReference type="Proteomes" id="UP001354989">
    <property type="component" value="Plasmid pPP1"/>
</dbReference>
<dbReference type="SUPFAM" id="SSF46689">
    <property type="entry name" value="Homeodomain-like"/>
    <property type="match status" value="1"/>
</dbReference>
<keyword evidence="3 6" id="KW-0597">Phosphoprotein</keyword>
<dbReference type="InterPro" id="IPR013783">
    <property type="entry name" value="Ig-like_fold"/>
</dbReference>
<dbReference type="SMART" id="SM00342">
    <property type="entry name" value="HTH_ARAC"/>
    <property type="match status" value="1"/>
</dbReference>
<dbReference type="EC" id="2.7.13.3" evidence="2"/>
<keyword evidence="7" id="KW-0472">Membrane</keyword>
<feature type="domain" description="Histidine kinase" evidence="10">
    <location>
        <begin position="820"/>
        <end position="1038"/>
    </location>
</feature>
<dbReference type="PRINTS" id="PR00344">
    <property type="entry name" value="BCTRLSENSOR"/>
</dbReference>
<keyword evidence="7" id="KW-0812">Transmembrane</keyword>
<evidence type="ECO:0000313" key="13">
    <source>
        <dbReference type="Proteomes" id="UP001354989"/>
    </source>
</evidence>
<dbReference type="InterPro" id="IPR003594">
    <property type="entry name" value="HATPase_dom"/>
</dbReference>
<dbReference type="Gene3D" id="2.60.40.10">
    <property type="entry name" value="Immunoglobulins"/>
    <property type="match status" value="1"/>
</dbReference>
<feature type="domain" description="HTH araC/xylS-type" evidence="9">
    <location>
        <begin position="1213"/>
        <end position="1312"/>
    </location>
</feature>
<accession>A0ABN6LC38</accession>
<comment type="catalytic activity">
    <reaction evidence="1">
        <text>ATP + protein L-histidine = ADP + protein N-phospho-L-histidine.</text>
        <dbReference type="EC" id="2.7.13.3"/>
    </reaction>
</comment>